<keyword evidence="1" id="KW-0732">Signal</keyword>
<proteinExistence type="predicted"/>
<feature type="signal peptide" evidence="1">
    <location>
        <begin position="1"/>
        <end position="23"/>
    </location>
</feature>
<dbReference type="AlphaFoldDB" id="F0EVY5"/>
<feature type="chain" id="PRO_5003246933" evidence="1">
    <location>
        <begin position="24"/>
        <end position="339"/>
    </location>
</feature>
<accession>F0EVY5</accession>
<dbReference type="InterPro" id="IPR047111">
    <property type="entry name" value="YbaP-like"/>
</dbReference>
<dbReference type="PANTHER" id="PTHR40590:SF1">
    <property type="entry name" value="CYTOPLASMIC PROTEIN"/>
    <property type="match status" value="1"/>
</dbReference>
<sequence length="339" mass="38456">MLNYLKTWLFAAAAFCLTGYSVAETHGAAHQAASAQQASASQAASKAPSREEKSIIWRIRKDNQPTSYLVGTVHIGKQGSTLPPDFQYVLKQSRQLVLETQIADEEYAKAHPEEVVKMLQMMVHNKSLNETLGGKTTMIVRRIFRESAIPEFADLMGNPSSQYSLAPWAIWFHLGYTGTPPDYSTDYGVESLLLKQARTRKLPVLGLEDIEPLEMMRTIPDDVAVRNIEYLILRQDQMKQEQLELFQAYERRDADKLEELASDEESVSLVDPRDHEFMKRLNQQILGQRNRNWMPKLQQYLAQKPTLVAVGAAHLFGKDGLVALLRERGYTVEPFVMGK</sequence>
<dbReference type="EMBL" id="AEWV01000001">
    <property type="protein sequence ID" value="EGC18570.1"/>
    <property type="molecule type" value="Genomic_DNA"/>
</dbReference>
<evidence type="ECO:0000313" key="3">
    <source>
        <dbReference type="Proteomes" id="UP000004088"/>
    </source>
</evidence>
<dbReference type="PANTHER" id="PTHR40590">
    <property type="entry name" value="CYTOPLASMIC PROTEIN-RELATED"/>
    <property type="match status" value="1"/>
</dbReference>
<dbReference type="InterPro" id="IPR002816">
    <property type="entry name" value="TraB/PrgY/GumN_fam"/>
</dbReference>
<gene>
    <name evidence="2" type="ORF">HMPREF9098_0019</name>
</gene>
<dbReference type="Proteomes" id="UP000004088">
    <property type="component" value="Unassembled WGS sequence"/>
</dbReference>
<organism evidence="2 3">
    <name type="scientific">Kingella denitrificans ATCC 33394</name>
    <dbReference type="NCBI Taxonomy" id="888741"/>
    <lineage>
        <taxon>Bacteria</taxon>
        <taxon>Pseudomonadati</taxon>
        <taxon>Pseudomonadota</taxon>
        <taxon>Betaproteobacteria</taxon>
        <taxon>Neisseriales</taxon>
        <taxon>Neisseriaceae</taxon>
        <taxon>Kingella</taxon>
    </lineage>
</organism>
<keyword evidence="3" id="KW-1185">Reference proteome</keyword>
<dbReference type="STRING" id="888741.HMPREF9098_0019"/>
<dbReference type="CDD" id="cd14789">
    <property type="entry name" value="Tiki"/>
    <property type="match status" value="1"/>
</dbReference>
<dbReference type="RefSeq" id="WP_003780773.1">
    <property type="nucleotide sequence ID" value="NZ_GL870929.1"/>
</dbReference>
<dbReference type="Pfam" id="PF01963">
    <property type="entry name" value="TraB_PrgY_gumN"/>
    <property type="match status" value="1"/>
</dbReference>
<comment type="caution">
    <text evidence="2">The sequence shown here is derived from an EMBL/GenBank/DDBJ whole genome shotgun (WGS) entry which is preliminary data.</text>
</comment>
<protein>
    <submittedName>
        <fullName evidence="2">GumN protein</fullName>
    </submittedName>
</protein>
<evidence type="ECO:0000313" key="2">
    <source>
        <dbReference type="EMBL" id="EGC18570.1"/>
    </source>
</evidence>
<dbReference type="HOGENOM" id="CLU_057525_1_1_4"/>
<evidence type="ECO:0000256" key="1">
    <source>
        <dbReference type="SAM" id="SignalP"/>
    </source>
</evidence>
<reference evidence="2 3" key="1">
    <citation type="submission" date="2011-01" db="EMBL/GenBank/DDBJ databases">
        <authorList>
            <person name="Muzny D."/>
            <person name="Qin X."/>
            <person name="Deng J."/>
            <person name="Jiang H."/>
            <person name="Liu Y."/>
            <person name="Qu J."/>
            <person name="Song X.-Z."/>
            <person name="Zhang L."/>
            <person name="Thornton R."/>
            <person name="Coyle M."/>
            <person name="Francisco L."/>
            <person name="Jackson L."/>
            <person name="Javaid M."/>
            <person name="Korchina V."/>
            <person name="Kovar C."/>
            <person name="Mata R."/>
            <person name="Mathew T."/>
            <person name="Ngo R."/>
            <person name="Nguyen L."/>
            <person name="Nguyen N."/>
            <person name="Okwuonu G."/>
            <person name="Ongeri F."/>
            <person name="Pham C."/>
            <person name="Simmons D."/>
            <person name="Wilczek-Boney K."/>
            <person name="Hale W."/>
            <person name="Jakkamsetti A."/>
            <person name="Pham P."/>
            <person name="Ruth R."/>
            <person name="San Lucas F."/>
            <person name="Warren J."/>
            <person name="Zhang J."/>
            <person name="Zhao Z."/>
            <person name="Zhou C."/>
            <person name="Zhu D."/>
            <person name="Lee S."/>
            <person name="Bess C."/>
            <person name="Blankenburg K."/>
            <person name="Forbes L."/>
            <person name="Fu Q."/>
            <person name="Gubbala S."/>
            <person name="Hirani K."/>
            <person name="Jayaseelan J.C."/>
            <person name="Lara F."/>
            <person name="Munidasa M."/>
            <person name="Palculict T."/>
            <person name="Patil S."/>
            <person name="Pu L.-L."/>
            <person name="Saada N."/>
            <person name="Tang L."/>
            <person name="Weissenberger G."/>
            <person name="Zhu Y."/>
            <person name="Hemphill L."/>
            <person name="Shang Y."/>
            <person name="Youmans B."/>
            <person name="Ayvaz T."/>
            <person name="Ross M."/>
            <person name="Santibanez J."/>
            <person name="Aqrawi P."/>
            <person name="Gross S."/>
            <person name="Joshi V."/>
            <person name="Fowler G."/>
            <person name="Nazareth L."/>
            <person name="Reid J."/>
            <person name="Worley K."/>
            <person name="Petrosino J."/>
            <person name="Highlander S."/>
            <person name="Gibbs R."/>
        </authorList>
    </citation>
    <scope>NUCLEOTIDE SEQUENCE [LARGE SCALE GENOMIC DNA]</scope>
    <source>
        <strain evidence="2 3">ATCC 33394</strain>
    </source>
</reference>
<name>F0EVY5_9NEIS</name>